<name>A0A8J2L9D6_9HEXA</name>
<dbReference type="Proteomes" id="UP000708208">
    <property type="component" value="Unassembled WGS sequence"/>
</dbReference>
<evidence type="ECO:0000313" key="2">
    <source>
        <dbReference type="Proteomes" id="UP000708208"/>
    </source>
</evidence>
<comment type="caution">
    <text evidence="1">The sequence shown here is derived from an EMBL/GenBank/DDBJ whole genome shotgun (WGS) entry which is preliminary data.</text>
</comment>
<feature type="non-terminal residue" evidence="1">
    <location>
        <position position="1"/>
    </location>
</feature>
<dbReference type="AlphaFoldDB" id="A0A8J2L9D6"/>
<gene>
    <name evidence="1" type="ORF">AFUS01_LOCUS28767</name>
</gene>
<accession>A0A8J2L9D6</accession>
<dbReference type="EMBL" id="CAJVCH010416016">
    <property type="protein sequence ID" value="CAG7818253.1"/>
    <property type="molecule type" value="Genomic_DNA"/>
</dbReference>
<keyword evidence="2" id="KW-1185">Reference proteome</keyword>
<protein>
    <submittedName>
        <fullName evidence="1">Uncharacterized protein</fullName>
    </submittedName>
</protein>
<sequence length="22" mass="2557">FQNAMPGYDISLNDFKKAFHGR</sequence>
<proteinExistence type="predicted"/>
<organism evidence="1 2">
    <name type="scientific">Allacma fusca</name>
    <dbReference type="NCBI Taxonomy" id="39272"/>
    <lineage>
        <taxon>Eukaryota</taxon>
        <taxon>Metazoa</taxon>
        <taxon>Ecdysozoa</taxon>
        <taxon>Arthropoda</taxon>
        <taxon>Hexapoda</taxon>
        <taxon>Collembola</taxon>
        <taxon>Symphypleona</taxon>
        <taxon>Sminthuridae</taxon>
        <taxon>Allacma</taxon>
    </lineage>
</organism>
<evidence type="ECO:0000313" key="1">
    <source>
        <dbReference type="EMBL" id="CAG7818253.1"/>
    </source>
</evidence>
<reference evidence="1" key="1">
    <citation type="submission" date="2021-06" db="EMBL/GenBank/DDBJ databases">
        <authorList>
            <person name="Hodson N. C."/>
            <person name="Mongue J. A."/>
            <person name="Jaron S. K."/>
        </authorList>
    </citation>
    <scope>NUCLEOTIDE SEQUENCE</scope>
</reference>